<dbReference type="AlphaFoldDB" id="C7LXC2"/>
<feature type="domain" description="Rhodanese" evidence="1">
    <location>
        <begin position="28"/>
        <end position="115"/>
    </location>
</feature>
<evidence type="ECO:0000259" key="1">
    <source>
        <dbReference type="PROSITE" id="PS50206"/>
    </source>
</evidence>
<dbReference type="Gene3D" id="3.40.250.10">
    <property type="entry name" value="Rhodanese-like domain"/>
    <property type="match status" value="1"/>
</dbReference>
<protein>
    <submittedName>
        <fullName evidence="2">Rhodanese domain protein</fullName>
    </submittedName>
</protein>
<organism evidence="2 3">
    <name type="scientific">Desulfomicrobium baculatum (strain DSM 4028 / VKM B-1378 / X)</name>
    <name type="common">Desulfovibrio baculatus</name>
    <dbReference type="NCBI Taxonomy" id="525897"/>
    <lineage>
        <taxon>Bacteria</taxon>
        <taxon>Pseudomonadati</taxon>
        <taxon>Thermodesulfobacteriota</taxon>
        <taxon>Desulfovibrionia</taxon>
        <taxon>Desulfovibrionales</taxon>
        <taxon>Desulfomicrobiaceae</taxon>
        <taxon>Desulfomicrobium</taxon>
    </lineage>
</organism>
<dbReference type="Pfam" id="PF00581">
    <property type="entry name" value="Rhodanese"/>
    <property type="match status" value="1"/>
</dbReference>
<gene>
    <name evidence="2" type="ordered locus">Dbac_1902</name>
</gene>
<name>C7LXC2_DESBD</name>
<dbReference type="SUPFAM" id="SSF52821">
    <property type="entry name" value="Rhodanese/Cell cycle control phosphatase"/>
    <property type="match status" value="1"/>
</dbReference>
<keyword evidence="3" id="KW-1185">Reference proteome</keyword>
<evidence type="ECO:0000313" key="2">
    <source>
        <dbReference type="EMBL" id="ACU89993.1"/>
    </source>
</evidence>
<dbReference type="eggNOG" id="COG0607">
    <property type="taxonomic scope" value="Bacteria"/>
</dbReference>
<dbReference type="PANTHER" id="PTHR43031:SF1">
    <property type="entry name" value="PYRIDINE NUCLEOTIDE-DISULPHIDE OXIDOREDUCTASE"/>
    <property type="match status" value="1"/>
</dbReference>
<dbReference type="InterPro" id="IPR050229">
    <property type="entry name" value="GlpE_sulfurtransferase"/>
</dbReference>
<dbReference type="RefSeq" id="WP_015774084.1">
    <property type="nucleotide sequence ID" value="NC_013173.1"/>
</dbReference>
<dbReference type="STRING" id="525897.Dbac_1902"/>
<dbReference type="SMART" id="SM00450">
    <property type="entry name" value="RHOD"/>
    <property type="match status" value="1"/>
</dbReference>
<dbReference type="OrthoDB" id="9807812at2"/>
<dbReference type="KEGG" id="dba:Dbac_1902"/>
<evidence type="ECO:0000313" key="3">
    <source>
        <dbReference type="Proteomes" id="UP000002216"/>
    </source>
</evidence>
<dbReference type="InterPro" id="IPR001763">
    <property type="entry name" value="Rhodanese-like_dom"/>
</dbReference>
<dbReference type="PROSITE" id="PS50206">
    <property type="entry name" value="RHODANESE_3"/>
    <property type="match status" value="1"/>
</dbReference>
<dbReference type="PANTHER" id="PTHR43031">
    <property type="entry name" value="FAD-DEPENDENT OXIDOREDUCTASE"/>
    <property type="match status" value="1"/>
</dbReference>
<dbReference type="HOGENOM" id="CLU_089574_11_0_7"/>
<accession>C7LXC2</accession>
<reference evidence="2 3" key="1">
    <citation type="journal article" date="2009" name="Stand. Genomic Sci.">
        <title>Complete genome sequence of Desulfomicrobium baculatum type strain (X).</title>
        <authorList>
            <person name="Copeland A."/>
            <person name="Spring S."/>
            <person name="Goker M."/>
            <person name="Schneider S."/>
            <person name="Lapidus A."/>
            <person name="Del Rio T.G."/>
            <person name="Tice H."/>
            <person name="Cheng J.F."/>
            <person name="Chen F."/>
            <person name="Nolan M."/>
            <person name="Bruce D."/>
            <person name="Goodwin L."/>
            <person name="Pitluck S."/>
            <person name="Ivanova N."/>
            <person name="Mavrommatis K."/>
            <person name="Ovchinnikova G."/>
            <person name="Pati A."/>
            <person name="Chen A."/>
            <person name="Palaniappan K."/>
            <person name="Land M."/>
            <person name="Hauser L."/>
            <person name="Chang Y.J."/>
            <person name="Jeffries C.C."/>
            <person name="Meincke L."/>
            <person name="Sims D."/>
            <person name="Brettin T."/>
            <person name="Detter J.C."/>
            <person name="Han C."/>
            <person name="Chain P."/>
            <person name="Bristow J."/>
            <person name="Eisen J.A."/>
            <person name="Markowitz V."/>
            <person name="Hugenholtz P."/>
            <person name="Kyrpides N.C."/>
            <person name="Klenk H.P."/>
            <person name="Lucas S."/>
        </authorList>
    </citation>
    <scope>NUCLEOTIDE SEQUENCE [LARGE SCALE GENOMIC DNA]</scope>
    <source>
        <strain evidence="3">DSM 4028 / VKM B-1378 / X</strain>
    </source>
</reference>
<dbReference type="EMBL" id="CP001629">
    <property type="protein sequence ID" value="ACU89993.1"/>
    <property type="molecule type" value="Genomic_DNA"/>
</dbReference>
<sequence length="123" mass="13559">MEDFLRSMTMKDIGTSLISADQFVTLFNGGETVLLDIRFPFETRLWGMSFAVAIPLNELPDRLAELPRDKTIVCACPLDIRSNIACQFLLQQGFTAKILVGGLLALADRLRGGAANDLKLDRA</sequence>
<dbReference type="InterPro" id="IPR036873">
    <property type="entry name" value="Rhodanese-like_dom_sf"/>
</dbReference>
<proteinExistence type="predicted"/>
<dbReference type="Proteomes" id="UP000002216">
    <property type="component" value="Chromosome"/>
</dbReference>